<keyword evidence="11" id="KW-1185">Reference proteome</keyword>
<feature type="compositionally biased region" description="Polar residues" evidence="6">
    <location>
        <begin position="96"/>
        <end position="106"/>
    </location>
</feature>
<evidence type="ECO:0000256" key="3">
    <source>
        <dbReference type="ARBA" id="ARBA00022729"/>
    </source>
</evidence>
<comment type="similarity">
    <text evidence="1">Belongs to the tectonic family.</text>
</comment>
<evidence type="ECO:0000256" key="5">
    <source>
        <dbReference type="ARBA" id="ARBA00023180"/>
    </source>
</evidence>
<dbReference type="AlphaFoldDB" id="A0A8C5PG18"/>
<accession>A0A8C5PG18</accession>
<dbReference type="GO" id="GO:1904491">
    <property type="term" value="P:protein localization to ciliary transition zone"/>
    <property type="evidence" value="ECO:0007669"/>
    <property type="project" value="TreeGrafter"/>
</dbReference>
<keyword evidence="4" id="KW-0970">Cilium biogenesis/degradation</keyword>
<evidence type="ECO:0000256" key="6">
    <source>
        <dbReference type="SAM" id="MobiDB-lite"/>
    </source>
</evidence>
<dbReference type="OrthoDB" id="2104337at2759"/>
<dbReference type="InterPro" id="IPR040354">
    <property type="entry name" value="TCTN1-3"/>
</dbReference>
<feature type="domain" description="Tectonic-1-3 N-terminal" evidence="9">
    <location>
        <begin position="128"/>
        <end position="237"/>
    </location>
</feature>
<dbReference type="GO" id="GO:0036038">
    <property type="term" value="C:MKS complex"/>
    <property type="evidence" value="ECO:0007669"/>
    <property type="project" value="TreeGrafter"/>
</dbReference>
<feature type="region of interest" description="Disordered" evidence="6">
    <location>
        <begin position="58"/>
        <end position="106"/>
    </location>
</feature>
<keyword evidence="5" id="KW-0325">Glycoprotein</keyword>
<gene>
    <name evidence="10" type="primary">TCTN1</name>
</gene>
<proteinExistence type="inferred from homology"/>
<dbReference type="PANTHER" id="PTHR14611:SF1">
    <property type="entry name" value="TECTONIC-1"/>
    <property type="match status" value="1"/>
</dbReference>
<dbReference type="Pfam" id="PF25752">
    <property type="entry name" value="DUF1619_N"/>
    <property type="match status" value="1"/>
</dbReference>
<evidence type="ECO:0000259" key="9">
    <source>
        <dbReference type="Pfam" id="PF25752"/>
    </source>
</evidence>
<keyword evidence="3 7" id="KW-0732">Signal</keyword>
<organism evidence="10 11">
    <name type="scientific">Leptobrachium leishanense</name>
    <name type="common">Leishan spiny toad</name>
    <dbReference type="NCBI Taxonomy" id="445787"/>
    <lineage>
        <taxon>Eukaryota</taxon>
        <taxon>Metazoa</taxon>
        <taxon>Chordata</taxon>
        <taxon>Craniata</taxon>
        <taxon>Vertebrata</taxon>
        <taxon>Euteleostomi</taxon>
        <taxon>Amphibia</taxon>
        <taxon>Batrachia</taxon>
        <taxon>Anura</taxon>
        <taxon>Pelobatoidea</taxon>
        <taxon>Megophryidae</taxon>
        <taxon>Leptobrachium</taxon>
    </lineage>
</organism>
<feature type="compositionally biased region" description="Polar residues" evidence="6">
    <location>
        <begin position="68"/>
        <end position="83"/>
    </location>
</feature>
<feature type="chain" id="PRO_5034294990" evidence="7">
    <location>
        <begin position="22"/>
        <end position="682"/>
    </location>
</feature>
<feature type="signal peptide" evidence="7">
    <location>
        <begin position="1"/>
        <end position="21"/>
    </location>
</feature>
<dbReference type="InterPro" id="IPR057724">
    <property type="entry name" value="TCTN1-3_N"/>
</dbReference>
<name>A0A8C5PG18_9ANUR</name>
<dbReference type="Ensembl" id="ENSLLET00000022455.1">
    <property type="protein sequence ID" value="ENSLLEP00000021621.1"/>
    <property type="gene ID" value="ENSLLEG00000013643.1"/>
</dbReference>
<feature type="region of interest" description="Disordered" evidence="6">
    <location>
        <begin position="516"/>
        <end position="536"/>
    </location>
</feature>
<reference evidence="10" key="2">
    <citation type="submission" date="2025-09" db="UniProtKB">
        <authorList>
            <consortium name="Ensembl"/>
        </authorList>
    </citation>
    <scope>IDENTIFICATION</scope>
</reference>
<feature type="domain" description="Tectonic-1-3" evidence="8">
    <location>
        <begin position="267"/>
        <end position="428"/>
    </location>
</feature>
<evidence type="ECO:0000256" key="4">
    <source>
        <dbReference type="ARBA" id="ARBA00022794"/>
    </source>
</evidence>
<dbReference type="Pfam" id="PF07773">
    <property type="entry name" value="TCTN_DUF1619"/>
    <property type="match status" value="2"/>
</dbReference>
<evidence type="ECO:0000313" key="11">
    <source>
        <dbReference type="Proteomes" id="UP000694569"/>
    </source>
</evidence>
<evidence type="ECO:0000259" key="8">
    <source>
        <dbReference type="Pfam" id="PF07773"/>
    </source>
</evidence>
<reference evidence="10" key="1">
    <citation type="submission" date="2025-08" db="UniProtKB">
        <authorList>
            <consortium name="Ensembl"/>
        </authorList>
    </citation>
    <scope>IDENTIFICATION</scope>
</reference>
<dbReference type="GO" id="GO:0060271">
    <property type="term" value="P:cilium assembly"/>
    <property type="evidence" value="ECO:0007669"/>
    <property type="project" value="TreeGrafter"/>
</dbReference>
<evidence type="ECO:0000256" key="2">
    <source>
        <dbReference type="ARBA" id="ARBA00011495"/>
    </source>
</evidence>
<protein>
    <submittedName>
        <fullName evidence="10">Tectonic family member 1</fullName>
    </submittedName>
</protein>
<evidence type="ECO:0000313" key="10">
    <source>
        <dbReference type="Ensembl" id="ENSLLEP00000021621.1"/>
    </source>
</evidence>
<dbReference type="PANTHER" id="PTHR14611">
    <property type="entry name" value="TECTONIC FAMILY MEMBER"/>
    <property type="match status" value="1"/>
</dbReference>
<dbReference type="GeneTree" id="ENSGT00570000079101"/>
<evidence type="ECO:0000256" key="1">
    <source>
        <dbReference type="ARBA" id="ARBA00007633"/>
    </source>
</evidence>
<dbReference type="Proteomes" id="UP000694569">
    <property type="component" value="Unplaced"/>
</dbReference>
<feature type="domain" description="Tectonic-1-3" evidence="8">
    <location>
        <begin position="439"/>
        <end position="655"/>
    </location>
</feature>
<evidence type="ECO:0000256" key="7">
    <source>
        <dbReference type="SAM" id="SignalP"/>
    </source>
</evidence>
<sequence length="682" mass="73224">MAPVMPWFIFFLVWCVAPSLTETPHNDTHLDVTEAEEWEDAAISLLNETSLAEGTALYPPNTERQHTPLYSTTADPGITTGNTRELPDQGDPLSTPADTQGTSKVSAVTRPPLLVKDSGLPVQSRAAALPSPITNVSSLCVCDLLVERCDVNCCCDPVCTASDFSVFSGCSVTVVTSNSRLCVQDSVLYSINSSSAIPQRVVQNVKIINPDVFCVQTANYQPAFSFITPDIATQNNFDSLLKEFGGLSFNTAINTANSVGSTAARTASRYTYGAAILTPDSFFKLPASLGTNTCTDSNPIGFLVSQDLKCSRNIAISNCSVGALALGTYKDIVILSVPNSQSAVNITINVTSITLQSINGTLTPVIPGEFIPSFDEATQICKFVALSGSYLVTYSDQGTITNITASFTLGAINSSMVPIQQSFKIRFTEEGKNTSSLSGNPGYIVGLPLVAGFKLPQSGIIQSTNRFNQLTILKSSTTQDCLAEDGNRATVLFGHNMLSGCTLRLSSAVSHRLTLSRRSVSPDSSPQKTARAQSCPGSRYSMLNSTCQLAADVVLNVLRGQQFPGYVAMFGNSQPENVLDWVPITYISTTQRAVSCYIPVSLALEVRWTKYGSFINPQAKIVNVTQTISHVLIPEHFYGSKKLLQITASVSFVDVSAPAQPGYKAQPTLDAKLPFDFFYPFV</sequence>
<comment type="subunit">
    <text evidence="2">Part of the tectonic-like complex (also named B9 complex).</text>
</comment>
<dbReference type="InterPro" id="IPR011677">
    <property type="entry name" value="TCTN1-3_dom"/>
</dbReference>